<sequence length="163" mass="18204">MSGNNARRGAGSAADGGKRGGKWSGAVLAVLRNGGEGPGYMDAHASITTRPEDERTDILGVPMDRFLELPNRRALQRFLSGAREWEHPVLVHLQVSNDSTYGYEVCDAKDPRECAASPYQPHRAYPDRQSFDLERDWLTGDGDLFDHPEPTPDDEDPDEEWFF</sequence>
<evidence type="ECO:0000313" key="2">
    <source>
        <dbReference type="EMBL" id="NMM97585.1"/>
    </source>
</evidence>
<proteinExistence type="predicted"/>
<feature type="region of interest" description="Disordered" evidence="1">
    <location>
        <begin position="1"/>
        <end position="22"/>
    </location>
</feature>
<evidence type="ECO:0000313" key="3">
    <source>
        <dbReference type="Proteomes" id="UP000543419"/>
    </source>
</evidence>
<keyword evidence="3" id="KW-1185">Reference proteome</keyword>
<gene>
    <name evidence="2" type="ORF">G1C97_0534</name>
</gene>
<name>A0A7Y0EW87_9BIFI</name>
<feature type="compositionally biased region" description="Basic and acidic residues" evidence="1">
    <location>
        <begin position="138"/>
        <end position="150"/>
    </location>
</feature>
<dbReference type="EMBL" id="JAAIIG010000002">
    <property type="protein sequence ID" value="NMM97585.1"/>
    <property type="molecule type" value="Genomic_DNA"/>
</dbReference>
<feature type="region of interest" description="Disordered" evidence="1">
    <location>
        <begin position="138"/>
        <end position="163"/>
    </location>
</feature>
<reference evidence="2 3" key="1">
    <citation type="submission" date="2020-02" db="EMBL/GenBank/DDBJ databases">
        <title>Characterization of phylogenetic diversity of novel bifidobacterial species isolated in Czech ZOOs.</title>
        <authorList>
            <person name="Lugli G.A."/>
            <person name="Vera N.B."/>
            <person name="Ventura M."/>
        </authorList>
    </citation>
    <scope>NUCLEOTIDE SEQUENCE [LARGE SCALE GENOMIC DNA]</scope>
    <source>
        <strain evidence="2 3">DSM 109959</strain>
    </source>
</reference>
<comment type="caution">
    <text evidence="2">The sequence shown here is derived from an EMBL/GenBank/DDBJ whole genome shotgun (WGS) entry which is preliminary data.</text>
</comment>
<feature type="compositionally biased region" description="Low complexity" evidence="1">
    <location>
        <begin position="1"/>
        <end position="15"/>
    </location>
</feature>
<dbReference type="RefSeq" id="WP_169240411.1">
    <property type="nucleotide sequence ID" value="NZ_JAAIIG010000002.1"/>
</dbReference>
<dbReference type="Proteomes" id="UP000543419">
    <property type="component" value="Unassembled WGS sequence"/>
</dbReference>
<evidence type="ECO:0000256" key="1">
    <source>
        <dbReference type="SAM" id="MobiDB-lite"/>
    </source>
</evidence>
<protein>
    <submittedName>
        <fullName evidence="2">Uncharacterized protein</fullName>
    </submittedName>
</protein>
<dbReference type="AlphaFoldDB" id="A0A7Y0EW87"/>
<organism evidence="2 3">
    <name type="scientific">Bifidobacterium olomucense</name>
    <dbReference type="NCBI Taxonomy" id="2675324"/>
    <lineage>
        <taxon>Bacteria</taxon>
        <taxon>Bacillati</taxon>
        <taxon>Actinomycetota</taxon>
        <taxon>Actinomycetes</taxon>
        <taxon>Bifidobacteriales</taxon>
        <taxon>Bifidobacteriaceae</taxon>
        <taxon>Bifidobacterium</taxon>
    </lineage>
</organism>
<feature type="compositionally biased region" description="Acidic residues" evidence="1">
    <location>
        <begin position="151"/>
        <end position="163"/>
    </location>
</feature>
<accession>A0A7Y0EW87</accession>